<evidence type="ECO:0000313" key="3">
    <source>
        <dbReference type="Proteomes" id="UP000029665"/>
    </source>
</evidence>
<dbReference type="AlphaFoldDB" id="A0A060SFM8"/>
<dbReference type="OMA" id="QYKNEFR"/>
<gene>
    <name evidence="2" type="ORF">BN946_scf184844.g68</name>
</gene>
<feature type="region of interest" description="Disordered" evidence="1">
    <location>
        <begin position="148"/>
        <end position="198"/>
    </location>
</feature>
<comment type="caution">
    <text evidence="2">The sequence shown here is derived from an EMBL/GenBank/DDBJ whole genome shotgun (WGS) entry which is preliminary data.</text>
</comment>
<feature type="compositionally biased region" description="Low complexity" evidence="1">
    <location>
        <begin position="165"/>
        <end position="184"/>
    </location>
</feature>
<keyword evidence="3" id="KW-1185">Reference proteome</keyword>
<protein>
    <submittedName>
        <fullName evidence="2">Uncharacterized protein</fullName>
    </submittedName>
</protein>
<dbReference type="EMBL" id="CCBP010000097">
    <property type="protein sequence ID" value="CDO71064.1"/>
    <property type="molecule type" value="Genomic_DNA"/>
</dbReference>
<dbReference type="HOGENOM" id="CLU_831924_0_0_1"/>
<accession>A0A060SFM8</accession>
<organism evidence="2 3">
    <name type="scientific">Pycnoporus cinnabarinus</name>
    <name type="common">Cinnabar-red polypore</name>
    <name type="synonym">Trametes cinnabarina</name>
    <dbReference type="NCBI Taxonomy" id="5643"/>
    <lineage>
        <taxon>Eukaryota</taxon>
        <taxon>Fungi</taxon>
        <taxon>Dikarya</taxon>
        <taxon>Basidiomycota</taxon>
        <taxon>Agaricomycotina</taxon>
        <taxon>Agaricomycetes</taxon>
        <taxon>Polyporales</taxon>
        <taxon>Polyporaceae</taxon>
        <taxon>Trametes</taxon>
    </lineage>
</organism>
<feature type="compositionally biased region" description="Polar residues" evidence="1">
    <location>
        <begin position="185"/>
        <end position="198"/>
    </location>
</feature>
<evidence type="ECO:0000313" key="2">
    <source>
        <dbReference type="EMBL" id="CDO71064.1"/>
    </source>
</evidence>
<dbReference type="OrthoDB" id="3160749at2759"/>
<evidence type="ECO:0000256" key="1">
    <source>
        <dbReference type="SAM" id="MobiDB-lite"/>
    </source>
</evidence>
<sequence length="334" mass="37115">MPPLRGWLGSVKADGSRDISVGSTVQKGVNVPLFLLPLDLRVKIEELHSAPRRASISRVWHNHYPYQCSHSSSLPQIIDLYASAPLCRARRRTMPSLFTRLTSATTYPIVVAQYKNEFRGVGHEASLHWVLIVITDKTTLSGPSFQAYAQTTRARKPRRPRLSDSSVGTASSTGSRRSTSASVTMGTHTLQTRDGPLNVTSANADVETDVQWYTRHALASLFDVCATVRTLCLGGVQVGSIKAADLQKLVEYLRSHPPVPSMPGWCSRDYVLELLELLRPFKLLRPDLQNMTPSTKGGKVEVAMADLLPELREVGRETQESIDREDFRPVVKYH</sequence>
<name>A0A060SFM8_PYCCI</name>
<reference evidence="2" key="1">
    <citation type="submission" date="2014-01" db="EMBL/GenBank/DDBJ databases">
        <title>The genome of the white-rot fungus Pycnoporus cinnabarinus: a basidiomycete model with a versatile arsenal for lignocellulosic biomass breakdown.</title>
        <authorList>
            <person name="Levasseur A."/>
            <person name="Lomascolo A."/>
            <person name="Ruiz-Duenas F.J."/>
            <person name="Uzan E."/>
            <person name="Piumi F."/>
            <person name="Kues U."/>
            <person name="Ram A.F.J."/>
            <person name="Murat C."/>
            <person name="Haon M."/>
            <person name="Benoit I."/>
            <person name="Arfi Y."/>
            <person name="Chevret D."/>
            <person name="Drula E."/>
            <person name="Kwon M.J."/>
            <person name="Gouret P."/>
            <person name="Lesage-Meessen L."/>
            <person name="Lombard V."/>
            <person name="Mariette J."/>
            <person name="Noirot C."/>
            <person name="Park J."/>
            <person name="Patyshakuliyeva A."/>
            <person name="Wieneger R.A.B."/>
            <person name="Wosten H.A.B."/>
            <person name="Martin F."/>
            <person name="Coutinho P.M."/>
            <person name="de Vries R."/>
            <person name="Martinez A.T."/>
            <person name="Klopp C."/>
            <person name="Pontarotti P."/>
            <person name="Henrissat B."/>
            <person name="Record E."/>
        </authorList>
    </citation>
    <scope>NUCLEOTIDE SEQUENCE [LARGE SCALE GENOMIC DNA]</scope>
    <source>
        <strain evidence="2">BRFM137</strain>
    </source>
</reference>
<dbReference type="Proteomes" id="UP000029665">
    <property type="component" value="Unassembled WGS sequence"/>
</dbReference>
<proteinExistence type="predicted"/>